<gene>
    <name evidence="1" type="ORF">EVAR_36080_1</name>
</gene>
<sequence>MRFRTDYQGLELELILRAVRRVRRRRRHKSRAWGGGTRAGRAGINREKYYTCRFGGLVLGTLVCPRSSILYA</sequence>
<evidence type="ECO:0000313" key="2">
    <source>
        <dbReference type="Proteomes" id="UP000299102"/>
    </source>
</evidence>
<dbReference type="Proteomes" id="UP000299102">
    <property type="component" value="Unassembled WGS sequence"/>
</dbReference>
<reference evidence="1 2" key="1">
    <citation type="journal article" date="2019" name="Commun. Biol.">
        <title>The bagworm genome reveals a unique fibroin gene that provides high tensile strength.</title>
        <authorList>
            <person name="Kono N."/>
            <person name="Nakamura H."/>
            <person name="Ohtoshi R."/>
            <person name="Tomita M."/>
            <person name="Numata K."/>
            <person name="Arakawa K."/>
        </authorList>
    </citation>
    <scope>NUCLEOTIDE SEQUENCE [LARGE SCALE GENOMIC DNA]</scope>
</reference>
<proteinExistence type="predicted"/>
<dbReference type="AlphaFoldDB" id="A0A4C1YKM4"/>
<comment type="caution">
    <text evidence="1">The sequence shown here is derived from an EMBL/GenBank/DDBJ whole genome shotgun (WGS) entry which is preliminary data.</text>
</comment>
<protein>
    <submittedName>
        <fullName evidence="1">Uncharacterized protein</fullName>
    </submittedName>
</protein>
<accession>A0A4C1YKM4</accession>
<keyword evidence="2" id="KW-1185">Reference proteome</keyword>
<evidence type="ECO:0000313" key="1">
    <source>
        <dbReference type="EMBL" id="GBP74895.1"/>
    </source>
</evidence>
<name>A0A4C1YKM4_EUMVA</name>
<organism evidence="1 2">
    <name type="scientific">Eumeta variegata</name>
    <name type="common">Bagworm moth</name>
    <name type="synonym">Eumeta japonica</name>
    <dbReference type="NCBI Taxonomy" id="151549"/>
    <lineage>
        <taxon>Eukaryota</taxon>
        <taxon>Metazoa</taxon>
        <taxon>Ecdysozoa</taxon>
        <taxon>Arthropoda</taxon>
        <taxon>Hexapoda</taxon>
        <taxon>Insecta</taxon>
        <taxon>Pterygota</taxon>
        <taxon>Neoptera</taxon>
        <taxon>Endopterygota</taxon>
        <taxon>Lepidoptera</taxon>
        <taxon>Glossata</taxon>
        <taxon>Ditrysia</taxon>
        <taxon>Tineoidea</taxon>
        <taxon>Psychidae</taxon>
        <taxon>Oiketicinae</taxon>
        <taxon>Eumeta</taxon>
    </lineage>
</organism>
<dbReference type="EMBL" id="BGZK01001228">
    <property type="protein sequence ID" value="GBP74895.1"/>
    <property type="molecule type" value="Genomic_DNA"/>
</dbReference>